<reference evidence="6" key="1">
    <citation type="journal article" date="2015" name="Nature">
        <title>Complex archaea that bridge the gap between prokaryotes and eukaryotes.</title>
        <authorList>
            <person name="Spang A."/>
            <person name="Saw J.H."/>
            <person name="Jorgensen S.L."/>
            <person name="Zaremba-Niedzwiedzka K."/>
            <person name="Martijn J."/>
            <person name="Lind A.E."/>
            <person name="van Eijk R."/>
            <person name="Schleper C."/>
            <person name="Guy L."/>
            <person name="Ettema T.J."/>
        </authorList>
    </citation>
    <scope>NUCLEOTIDE SEQUENCE</scope>
</reference>
<keyword evidence="3" id="KW-0378">Hydrolase</keyword>
<evidence type="ECO:0000256" key="3">
    <source>
        <dbReference type="ARBA" id="ARBA00022801"/>
    </source>
</evidence>
<dbReference type="AlphaFoldDB" id="A0A0F8ZXR0"/>
<dbReference type="EMBL" id="LAZR01045535">
    <property type="protein sequence ID" value="KKK98643.1"/>
    <property type="molecule type" value="Genomic_DNA"/>
</dbReference>
<dbReference type="InterPro" id="IPR001818">
    <property type="entry name" value="Pept_M10_metallopeptidase"/>
</dbReference>
<dbReference type="GO" id="GO:0008270">
    <property type="term" value="F:zinc ion binding"/>
    <property type="evidence" value="ECO:0007669"/>
    <property type="project" value="InterPro"/>
</dbReference>
<protein>
    <recommendedName>
        <fullName evidence="5">Peptidase M10 metallopeptidase domain-containing protein</fullName>
    </recommendedName>
</protein>
<accession>A0A0F8ZXR0</accession>
<dbReference type="Pfam" id="PF00413">
    <property type="entry name" value="Peptidase_M10"/>
    <property type="match status" value="1"/>
</dbReference>
<feature type="non-terminal residue" evidence="6">
    <location>
        <position position="1"/>
    </location>
</feature>
<keyword evidence="2" id="KW-0479">Metal-binding</keyword>
<evidence type="ECO:0000313" key="6">
    <source>
        <dbReference type="EMBL" id="KKK98643.1"/>
    </source>
</evidence>
<dbReference type="GO" id="GO:0004222">
    <property type="term" value="F:metalloendopeptidase activity"/>
    <property type="evidence" value="ECO:0007669"/>
    <property type="project" value="InterPro"/>
</dbReference>
<keyword evidence="4" id="KW-0862">Zinc</keyword>
<evidence type="ECO:0000256" key="4">
    <source>
        <dbReference type="ARBA" id="ARBA00022833"/>
    </source>
</evidence>
<organism evidence="6">
    <name type="scientific">marine sediment metagenome</name>
    <dbReference type="NCBI Taxonomy" id="412755"/>
    <lineage>
        <taxon>unclassified sequences</taxon>
        <taxon>metagenomes</taxon>
        <taxon>ecological metagenomes</taxon>
    </lineage>
</organism>
<dbReference type="InterPro" id="IPR024079">
    <property type="entry name" value="MetalloPept_cat_dom_sf"/>
</dbReference>
<dbReference type="GO" id="GO:0006508">
    <property type="term" value="P:proteolysis"/>
    <property type="evidence" value="ECO:0007669"/>
    <property type="project" value="UniProtKB-KW"/>
</dbReference>
<name>A0A0F8ZXR0_9ZZZZ</name>
<proteinExistence type="predicted"/>
<dbReference type="Gene3D" id="3.40.390.10">
    <property type="entry name" value="Collagenase (Catalytic Domain)"/>
    <property type="match status" value="1"/>
</dbReference>
<keyword evidence="1" id="KW-0645">Protease</keyword>
<evidence type="ECO:0000259" key="5">
    <source>
        <dbReference type="Pfam" id="PF00413"/>
    </source>
</evidence>
<gene>
    <name evidence="6" type="ORF">LCGC14_2640670</name>
</gene>
<evidence type="ECO:0000256" key="1">
    <source>
        <dbReference type="ARBA" id="ARBA00022670"/>
    </source>
</evidence>
<dbReference type="SUPFAM" id="SSF55486">
    <property type="entry name" value="Metalloproteases ('zincins'), catalytic domain"/>
    <property type="match status" value="1"/>
</dbReference>
<dbReference type="InterPro" id="IPR021190">
    <property type="entry name" value="Pept_M10A"/>
</dbReference>
<dbReference type="PRINTS" id="PR00138">
    <property type="entry name" value="MATRIXIN"/>
</dbReference>
<sequence>GDVIISLTTQTSPHGFSGSVWPLFVNGEITKVYITIYDVDKISLNGLYSVLMHEMGHALGLGHSTAPEEVMYVKITTPYPYVTPCMMLALDQAYQENKPGLVTCLK</sequence>
<evidence type="ECO:0000256" key="2">
    <source>
        <dbReference type="ARBA" id="ARBA00022723"/>
    </source>
</evidence>
<feature type="domain" description="Peptidase M10 metallopeptidase" evidence="5">
    <location>
        <begin position="46"/>
        <end position="76"/>
    </location>
</feature>
<dbReference type="GO" id="GO:0031012">
    <property type="term" value="C:extracellular matrix"/>
    <property type="evidence" value="ECO:0007669"/>
    <property type="project" value="InterPro"/>
</dbReference>
<comment type="caution">
    <text evidence="6">The sequence shown here is derived from an EMBL/GenBank/DDBJ whole genome shotgun (WGS) entry which is preliminary data.</text>
</comment>